<evidence type="ECO:0000259" key="1">
    <source>
        <dbReference type="PROSITE" id="PS50181"/>
    </source>
</evidence>
<dbReference type="PANTHER" id="PTHR23015:SF4">
    <property type="entry name" value="DUF38 DOMAIN-CONTAINING PROTEIN-RELATED"/>
    <property type="match status" value="1"/>
</dbReference>
<gene>
    <name evidence="2" type="ORF">GCK72_021430</name>
</gene>
<dbReference type="CTD" id="78777233"/>
<dbReference type="InterPro" id="IPR002900">
    <property type="entry name" value="DUF38/FTH_CAE_spp"/>
</dbReference>
<evidence type="ECO:0000313" key="2">
    <source>
        <dbReference type="EMBL" id="KAF1754865.1"/>
    </source>
</evidence>
<name>A0A6A5GJY5_CAERE</name>
<dbReference type="Proteomes" id="UP000483820">
    <property type="component" value="Chromosome V"/>
</dbReference>
<dbReference type="KEGG" id="crq:GCK72_021430"/>
<dbReference type="PROSITE" id="PS50181">
    <property type="entry name" value="FBOX"/>
    <property type="match status" value="1"/>
</dbReference>
<dbReference type="Pfam" id="PF00646">
    <property type="entry name" value="F-box"/>
    <property type="match status" value="1"/>
</dbReference>
<sequence length="323" mass="37562">MSLFKLFSCCLPVQKSKRNTVLDSPNAAVSTVVVSPPTPKIQDVFLLDMPDLVMREILKNLDFLTFQKLRKVCFSLRKFIDFVKPDSNLKEILIEVRADLITGSVKGQQIKTIKHAYKEHDDECEMTINLHKGKVIEKNFIDVFADNFLWPLLENQKSPLDNLFLIEQNADELNMKVSQTPGKLLVPTFENVFDCSMKVLESTGRILQVECLKISVLGQDQLMKMLRYVDLKFLKRLEVYRLAETESRVYNEYILDLDILENCEKLEKLCVESFYLSSSFSLFTHIPVLRVNMQIIYCEEVIQFQEVSQFDLCNSFNSNIYRH</sequence>
<dbReference type="RefSeq" id="XP_053583171.1">
    <property type="nucleotide sequence ID" value="XM_053734258.1"/>
</dbReference>
<comment type="caution">
    <text evidence="2">The sequence shown here is derived from an EMBL/GenBank/DDBJ whole genome shotgun (WGS) entry which is preliminary data.</text>
</comment>
<dbReference type="PANTHER" id="PTHR23015">
    <property type="entry name" value="UNCHARACTERIZED C.ELEGANS PROTEIN"/>
    <property type="match status" value="1"/>
</dbReference>
<accession>A0A6A5GJY5</accession>
<dbReference type="GO" id="GO:0045087">
    <property type="term" value="P:innate immune response"/>
    <property type="evidence" value="ECO:0007669"/>
    <property type="project" value="TreeGrafter"/>
</dbReference>
<feature type="domain" description="F-box" evidence="1">
    <location>
        <begin position="43"/>
        <end position="92"/>
    </location>
</feature>
<dbReference type="Pfam" id="PF01827">
    <property type="entry name" value="FTH"/>
    <property type="match status" value="1"/>
</dbReference>
<dbReference type="InterPro" id="IPR040161">
    <property type="entry name" value="FB224"/>
</dbReference>
<dbReference type="GeneID" id="78777233"/>
<dbReference type="EMBL" id="WUAV01000005">
    <property type="protein sequence ID" value="KAF1754865.1"/>
    <property type="molecule type" value="Genomic_DNA"/>
</dbReference>
<organism evidence="2 3">
    <name type="scientific">Caenorhabditis remanei</name>
    <name type="common">Caenorhabditis vulgaris</name>
    <dbReference type="NCBI Taxonomy" id="31234"/>
    <lineage>
        <taxon>Eukaryota</taxon>
        <taxon>Metazoa</taxon>
        <taxon>Ecdysozoa</taxon>
        <taxon>Nematoda</taxon>
        <taxon>Chromadorea</taxon>
        <taxon>Rhabditida</taxon>
        <taxon>Rhabditina</taxon>
        <taxon>Rhabditomorpha</taxon>
        <taxon>Rhabditoidea</taxon>
        <taxon>Rhabditidae</taxon>
        <taxon>Peloderinae</taxon>
        <taxon>Caenorhabditis</taxon>
    </lineage>
</organism>
<dbReference type="SMART" id="SM00256">
    <property type="entry name" value="FBOX"/>
    <property type="match status" value="1"/>
</dbReference>
<protein>
    <recommendedName>
        <fullName evidence="1">F-box domain-containing protein</fullName>
    </recommendedName>
</protein>
<reference evidence="2 3" key="1">
    <citation type="submission" date="2019-12" db="EMBL/GenBank/DDBJ databases">
        <title>Chromosome-level assembly of the Caenorhabditis remanei genome.</title>
        <authorList>
            <person name="Teterina A.A."/>
            <person name="Willis J.H."/>
            <person name="Phillips P.C."/>
        </authorList>
    </citation>
    <scope>NUCLEOTIDE SEQUENCE [LARGE SCALE GENOMIC DNA]</scope>
    <source>
        <strain evidence="2 3">PX506</strain>
        <tissue evidence="2">Whole organism</tissue>
    </source>
</reference>
<dbReference type="InterPro" id="IPR001810">
    <property type="entry name" value="F-box_dom"/>
</dbReference>
<proteinExistence type="predicted"/>
<dbReference type="AlphaFoldDB" id="A0A6A5GJY5"/>
<evidence type="ECO:0000313" key="3">
    <source>
        <dbReference type="Proteomes" id="UP000483820"/>
    </source>
</evidence>